<dbReference type="InterPro" id="IPR001328">
    <property type="entry name" value="Pept_tRNA_hydro"/>
</dbReference>
<evidence type="ECO:0000256" key="3">
    <source>
        <dbReference type="ARBA" id="ARBA00022801"/>
    </source>
</evidence>
<comment type="subunit">
    <text evidence="8">Monomer.</text>
</comment>
<accession>A0A1T4KQ67</accession>
<evidence type="ECO:0000256" key="4">
    <source>
        <dbReference type="ARBA" id="ARBA00022884"/>
    </source>
</evidence>
<dbReference type="PROSITE" id="PS01196">
    <property type="entry name" value="PEPT_TRNA_HYDROL_2"/>
    <property type="match status" value="1"/>
</dbReference>
<keyword evidence="3 8" id="KW-0378">Hydrolase</keyword>
<feature type="binding site" evidence="8">
    <location>
        <position position="14"/>
    </location>
    <ligand>
        <name>tRNA</name>
        <dbReference type="ChEBI" id="CHEBI:17843"/>
    </ligand>
</feature>
<feature type="site" description="Discriminates between blocked and unblocked aminoacyl-tRNA" evidence="8">
    <location>
        <position position="9"/>
    </location>
</feature>
<evidence type="ECO:0000313" key="9">
    <source>
        <dbReference type="EMBL" id="SJZ44554.1"/>
    </source>
</evidence>
<dbReference type="HAMAP" id="MF_00083">
    <property type="entry name" value="Pept_tRNA_hydro_bact"/>
    <property type="match status" value="1"/>
</dbReference>
<keyword evidence="2 8" id="KW-0820">tRNA-binding</keyword>
<sequence>MKVIAGLGNPTKKYEGTRHNMGFSAIYQIADRYNIKMNILNHKALIGTGIIAGEKVMLVMPQTFMNLSGESIGEILRYYKLTPEDLIVLYDDIDLDIGKLRIRAKGSAGGHNGIKNIIAHIGTTEFDRVRIGVGHKPEGRDLADYVLSRFSSEELPVVRDSVSKAADAIEVIITTGIDAAMNKFN</sequence>
<name>A0A1T4KQ67_9FIRM</name>
<comment type="catalytic activity">
    <reaction evidence="6 8">
        <text>an N-acyl-L-alpha-aminoacyl-tRNA + H2O = an N-acyl-L-amino acid + a tRNA + H(+)</text>
        <dbReference type="Rhea" id="RHEA:54448"/>
        <dbReference type="Rhea" id="RHEA-COMP:10123"/>
        <dbReference type="Rhea" id="RHEA-COMP:13883"/>
        <dbReference type="ChEBI" id="CHEBI:15377"/>
        <dbReference type="ChEBI" id="CHEBI:15378"/>
        <dbReference type="ChEBI" id="CHEBI:59874"/>
        <dbReference type="ChEBI" id="CHEBI:78442"/>
        <dbReference type="ChEBI" id="CHEBI:138191"/>
        <dbReference type="EC" id="3.1.1.29"/>
    </reaction>
</comment>
<evidence type="ECO:0000256" key="2">
    <source>
        <dbReference type="ARBA" id="ARBA00022555"/>
    </source>
</evidence>
<dbReference type="Proteomes" id="UP000189857">
    <property type="component" value="Unassembled WGS sequence"/>
</dbReference>
<feature type="binding site" evidence="8">
    <location>
        <position position="112"/>
    </location>
    <ligand>
        <name>tRNA</name>
        <dbReference type="ChEBI" id="CHEBI:17843"/>
    </ligand>
</feature>
<feature type="binding site" evidence="8">
    <location>
        <position position="66"/>
    </location>
    <ligand>
        <name>tRNA</name>
        <dbReference type="ChEBI" id="CHEBI:17843"/>
    </ligand>
</feature>
<dbReference type="NCBIfam" id="TIGR00447">
    <property type="entry name" value="pth"/>
    <property type="match status" value="1"/>
</dbReference>
<evidence type="ECO:0000256" key="6">
    <source>
        <dbReference type="ARBA" id="ARBA00048707"/>
    </source>
</evidence>
<dbReference type="PANTHER" id="PTHR17224:SF1">
    <property type="entry name" value="PEPTIDYL-TRNA HYDROLASE"/>
    <property type="match status" value="1"/>
</dbReference>
<comment type="function">
    <text evidence="8">Hydrolyzes ribosome-free peptidyl-tRNAs (with 1 or more amino acids incorporated), which drop off the ribosome during protein synthesis, or as a result of ribosome stalling.</text>
</comment>
<dbReference type="CDD" id="cd00462">
    <property type="entry name" value="PTH"/>
    <property type="match status" value="1"/>
</dbReference>
<dbReference type="FunFam" id="3.40.50.1470:FF:000001">
    <property type="entry name" value="Peptidyl-tRNA hydrolase"/>
    <property type="match status" value="1"/>
</dbReference>
<evidence type="ECO:0000256" key="8">
    <source>
        <dbReference type="HAMAP-Rule" id="MF_00083"/>
    </source>
</evidence>
<feature type="site" description="Stabilizes the basic form of H active site to accept a proton" evidence="8">
    <location>
        <position position="91"/>
    </location>
</feature>
<gene>
    <name evidence="8" type="primary">pth</name>
    <name evidence="9" type="ORF">SAMN02745110_00510</name>
</gene>
<comment type="similarity">
    <text evidence="5 8">Belongs to the PTH family.</text>
</comment>
<dbReference type="EMBL" id="FUXA01000004">
    <property type="protein sequence ID" value="SJZ44554.1"/>
    <property type="molecule type" value="Genomic_DNA"/>
</dbReference>
<comment type="subcellular location">
    <subcellularLocation>
        <location evidence="8">Cytoplasm</location>
    </subcellularLocation>
</comment>
<dbReference type="PANTHER" id="PTHR17224">
    <property type="entry name" value="PEPTIDYL-TRNA HYDROLASE"/>
    <property type="match status" value="1"/>
</dbReference>
<reference evidence="9 10" key="1">
    <citation type="submission" date="2017-02" db="EMBL/GenBank/DDBJ databases">
        <authorList>
            <person name="Peterson S.W."/>
        </authorList>
    </citation>
    <scope>NUCLEOTIDE SEQUENCE [LARGE SCALE GENOMIC DNA]</scope>
    <source>
        <strain evidence="9 10">ATCC 17233</strain>
    </source>
</reference>
<dbReference type="Gene3D" id="3.40.50.1470">
    <property type="entry name" value="Peptidyl-tRNA hydrolase"/>
    <property type="match status" value="1"/>
</dbReference>
<dbReference type="SUPFAM" id="SSF53178">
    <property type="entry name" value="Peptidyl-tRNA hydrolase-like"/>
    <property type="match status" value="1"/>
</dbReference>
<proteinExistence type="inferred from homology"/>
<feature type="binding site" evidence="8">
    <location>
        <position position="64"/>
    </location>
    <ligand>
        <name>tRNA</name>
        <dbReference type="ChEBI" id="CHEBI:17843"/>
    </ligand>
</feature>
<dbReference type="AlphaFoldDB" id="A0A1T4KQ67"/>
<feature type="active site" description="Proton acceptor" evidence="8">
    <location>
        <position position="19"/>
    </location>
</feature>
<evidence type="ECO:0000313" key="10">
    <source>
        <dbReference type="Proteomes" id="UP000189857"/>
    </source>
</evidence>
<keyword evidence="4 8" id="KW-0694">RNA-binding</keyword>
<keyword evidence="8" id="KW-0963">Cytoplasm</keyword>
<dbReference type="GO" id="GO:0005737">
    <property type="term" value="C:cytoplasm"/>
    <property type="evidence" value="ECO:0007669"/>
    <property type="project" value="UniProtKB-SubCell"/>
</dbReference>
<dbReference type="GO" id="GO:0000049">
    <property type="term" value="F:tRNA binding"/>
    <property type="evidence" value="ECO:0007669"/>
    <property type="project" value="UniProtKB-UniRule"/>
</dbReference>
<evidence type="ECO:0000256" key="1">
    <source>
        <dbReference type="ARBA" id="ARBA00013260"/>
    </source>
</evidence>
<dbReference type="InterPro" id="IPR018171">
    <property type="entry name" value="Pept_tRNA_hydro_CS"/>
</dbReference>
<organism evidence="9 10">
    <name type="scientific">Eubacterium ruminantium</name>
    <dbReference type="NCBI Taxonomy" id="42322"/>
    <lineage>
        <taxon>Bacteria</taxon>
        <taxon>Bacillati</taxon>
        <taxon>Bacillota</taxon>
        <taxon>Clostridia</taxon>
        <taxon>Eubacteriales</taxon>
        <taxon>Eubacteriaceae</taxon>
        <taxon>Eubacterium</taxon>
    </lineage>
</organism>
<evidence type="ECO:0000256" key="5">
    <source>
        <dbReference type="ARBA" id="ARBA00038063"/>
    </source>
</evidence>
<dbReference type="OrthoDB" id="9800507at2"/>
<dbReference type="RefSeq" id="WP_078786174.1">
    <property type="nucleotide sequence ID" value="NZ_CAJOJK010000020.1"/>
</dbReference>
<dbReference type="GO" id="GO:0072344">
    <property type="term" value="P:rescue of stalled ribosome"/>
    <property type="evidence" value="ECO:0007669"/>
    <property type="project" value="UniProtKB-UniRule"/>
</dbReference>
<dbReference type="EC" id="3.1.1.29" evidence="1 8"/>
<evidence type="ECO:0000256" key="7">
    <source>
        <dbReference type="ARBA" id="ARBA00050038"/>
    </source>
</evidence>
<comment type="function">
    <text evidence="8">Catalyzes the release of premature peptidyl moieties from peptidyl-tRNA molecules trapped in stalled 50S ribosomal subunits, and thus maintains levels of free tRNAs and 50S ribosomes.</text>
</comment>
<dbReference type="InterPro" id="IPR036416">
    <property type="entry name" value="Pept_tRNA_hydro_sf"/>
</dbReference>
<dbReference type="GO" id="GO:0004045">
    <property type="term" value="F:peptidyl-tRNA hydrolase activity"/>
    <property type="evidence" value="ECO:0007669"/>
    <property type="project" value="UniProtKB-UniRule"/>
</dbReference>
<dbReference type="Pfam" id="PF01195">
    <property type="entry name" value="Pept_tRNA_hydro"/>
    <property type="match status" value="1"/>
</dbReference>
<protein>
    <recommendedName>
        <fullName evidence="7 8">Peptidyl-tRNA hydrolase</fullName>
        <shortName evidence="8">Pth</shortName>
        <ecNumber evidence="1 8">3.1.1.29</ecNumber>
    </recommendedName>
</protein>
<keyword evidence="10" id="KW-1185">Reference proteome</keyword>
<dbReference type="GO" id="GO:0006515">
    <property type="term" value="P:protein quality control for misfolded or incompletely synthesized proteins"/>
    <property type="evidence" value="ECO:0007669"/>
    <property type="project" value="UniProtKB-UniRule"/>
</dbReference>